<evidence type="ECO:0000313" key="1">
    <source>
        <dbReference type="EMBL" id="CAN0070232.1"/>
    </source>
</evidence>
<dbReference type="EMBL" id="OX596105">
    <property type="protein sequence ID" value="CAN0070232.1"/>
    <property type="molecule type" value="Genomic_DNA"/>
</dbReference>
<organism evidence="1 2">
    <name type="scientific">Rangifer tarandus platyrhynchus</name>
    <name type="common">Svalbard reindeer</name>
    <dbReference type="NCBI Taxonomy" id="3082113"/>
    <lineage>
        <taxon>Eukaryota</taxon>
        <taxon>Metazoa</taxon>
        <taxon>Chordata</taxon>
        <taxon>Craniata</taxon>
        <taxon>Vertebrata</taxon>
        <taxon>Euteleostomi</taxon>
        <taxon>Mammalia</taxon>
        <taxon>Eutheria</taxon>
        <taxon>Laurasiatheria</taxon>
        <taxon>Artiodactyla</taxon>
        <taxon>Ruminantia</taxon>
        <taxon>Pecora</taxon>
        <taxon>Cervidae</taxon>
        <taxon>Odocoileinae</taxon>
        <taxon>Rangifer</taxon>
    </lineage>
</organism>
<gene>
    <name evidence="1" type="ORF">MRATA1EN22A_LOCUS11578</name>
</gene>
<evidence type="ECO:0000313" key="2">
    <source>
        <dbReference type="Proteomes" id="UP001162501"/>
    </source>
</evidence>
<accession>A0AC59YXW9</accession>
<sequence>MLSLGQMHLDTLLLEKQGNYIASYGSEKDDYEYCMSEYLRMRGIYGGLTVMDLLGQLHCMNREEIPTFIKSCQHKHGGISANIGHDPHLLYTLSAVQILTMIISMLLTQIKLWNMFSVYGKKMVYLLEILGKKN</sequence>
<reference evidence="1" key="1">
    <citation type="submission" date="2023-05" db="EMBL/GenBank/DDBJ databases">
        <authorList>
            <consortium name="ELIXIR-Norway"/>
        </authorList>
    </citation>
    <scope>NUCLEOTIDE SEQUENCE</scope>
</reference>
<proteinExistence type="predicted"/>
<protein>
    <submittedName>
        <fullName evidence="1">Uncharacterized protein</fullName>
    </submittedName>
</protein>
<name>A0AC59YXW9_RANTA</name>
<reference evidence="1" key="2">
    <citation type="submission" date="2025-03" db="EMBL/GenBank/DDBJ databases">
        <authorList>
            <consortium name="ELIXIR-Norway"/>
            <consortium name="Elixir Norway"/>
        </authorList>
    </citation>
    <scope>NUCLEOTIDE SEQUENCE</scope>
</reference>
<dbReference type="Proteomes" id="UP001162501">
    <property type="component" value="Chromosome 21"/>
</dbReference>